<dbReference type="OMA" id="GDDLCAD"/>
<comment type="function">
    <text evidence="4">Component of the eukaryotic translation initiation factor 3 (eIF-3) complex, which is involved in protein synthesis of a specialized repertoire of mRNAs and, together with other initiation factors, stimulates binding of mRNA and methionyl-tRNAi to the 40S ribosome. The eIF-3 complex specifically targets and initiates translation of a subset of mRNAs involved in cell proliferation.</text>
</comment>
<dbReference type="RefSeq" id="XP_040624728.1">
    <property type="nucleotide sequence ID" value="XM_040773853.1"/>
</dbReference>
<dbReference type="PANTHER" id="PTHR13022:SF0">
    <property type="entry name" value="EUKARYOTIC TRANSLATION INITIATION FACTOR 3 SUBUNIT K"/>
    <property type="match status" value="1"/>
</dbReference>
<dbReference type="AlphaFoldDB" id="M5FNR3"/>
<keyword evidence="7" id="KW-1185">Reference proteome</keyword>
<evidence type="ECO:0000259" key="5">
    <source>
        <dbReference type="PROSITE" id="PS50250"/>
    </source>
</evidence>
<dbReference type="InterPro" id="IPR036390">
    <property type="entry name" value="WH_DNA-bd_sf"/>
</dbReference>
<dbReference type="HAMAP" id="MF_03010">
    <property type="entry name" value="eIF3k"/>
    <property type="match status" value="1"/>
</dbReference>
<dbReference type="HOGENOM" id="CLU_076723_0_0_1"/>
<reference evidence="6 7" key="1">
    <citation type="journal article" date="2012" name="Science">
        <title>The Paleozoic origin of enzymatic lignin decomposition reconstructed from 31 fungal genomes.</title>
        <authorList>
            <person name="Floudas D."/>
            <person name="Binder M."/>
            <person name="Riley R."/>
            <person name="Barry K."/>
            <person name="Blanchette R.A."/>
            <person name="Henrissat B."/>
            <person name="Martinez A.T."/>
            <person name="Otillar R."/>
            <person name="Spatafora J.W."/>
            <person name="Yadav J.S."/>
            <person name="Aerts A."/>
            <person name="Benoit I."/>
            <person name="Boyd A."/>
            <person name="Carlson A."/>
            <person name="Copeland A."/>
            <person name="Coutinho P.M."/>
            <person name="de Vries R.P."/>
            <person name="Ferreira P."/>
            <person name="Findley K."/>
            <person name="Foster B."/>
            <person name="Gaskell J."/>
            <person name="Glotzer D."/>
            <person name="Gorecki P."/>
            <person name="Heitman J."/>
            <person name="Hesse C."/>
            <person name="Hori C."/>
            <person name="Igarashi K."/>
            <person name="Jurgens J.A."/>
            <person name="Kallen N."/>
            <person name="Kersten P."/>
            <person name="Kohler A."/>
            <person name="Kuees U."/>
            <person name="Kumar T.K.A."/>
            <person name="Kuo A."/>
            <person name="LaButti K."/>
            <person name="Larrondo L.F."/>
            <person name="Lindquist E."/>
            <person name="Ling A."/>
            <person name="Lombard V."/>
            <person name="Lucas S."/>
            <person name="Lundell T."/>
            <person name="Martin R."/>
            <person name="McLaughlin D.J."/>
            <person name="Morgenstern I."/>
            <person name="Morin E."/>
            <person name="Murat C."/>
            <person name="Nagy L.G."/>
            <person name="Nolan M."/>
            <person name="Ohm R.A."/>
            <person name="Patyshakuliyeva A."/>
            <person name="Rokas A."/>
            <person name="Ruiz-Duenas F.J."/>
            <person name="Sabat G."/>
            <person name="Salamov A."/>
            <person name="Samejima M."/>
            <person name="Schmutz J."/>
            <person name="Slot J.C."/>
            <person name="St John F."/>
            <person name="Stenlid J."/>
            <person name="Sun H."/>
            <person name="Sun S."/>
            <person name="Syed K."/>
            <person name="Tsang A."/>
            <person name="Wiebenga A."/>
            <person name="Young D."/>
            <person name="Pisabarro A."/>
            <person name="Eastwood D.C."/>
            <person name="Martin F."/>
            <person name="Cullen D."/>
            <person name="Grigoriev I.V."/>
            <person name="Hibbett D.S."/>
        </authorList>
    </citation>
    <scope>NUCLEOTIDE SEQUENCE [LARGE SCALE GENOMIC DNA]</scope>
    <source>
        <strain evidence="6 7">DJM-731 SS1</strain>
    </source>
</reference>
<dbReference type="Gene3D" id="1.10.10.10">
    <property type="entry name" value="Winged helix-like DNA-binding domain superfamily/Winged helix DNA-binding domain"/>
    <property type="match status" value="1"/>
</dbReference>
<dbReference type="EMBL" id="JH795875">
    <property type="protein sequence ID" value="EJT97830.1"/>
    <property type="molecule type" value="Genomic_DNA"/>
</dbReference>
<sequence>MAATWIHPASRPTEIDTLVEGVDRYNPANVQYLEDYMYQQTRERGYDCLANLAILKLYQFNPDLYNSDVVIHILLKAITASPGPDFNLCLALLGDRGPYLPTEDPDPLPALLPHLTQLHTLLLTCRFPKFWALYRSPELAPLRENFTIECVGFEDSVREVVARAVRGTFSKIGRDRLGAYLDLKKLDLAEYAHEQGWQMDGHSVVIPPNADNVVKSSVQNEEIKLPQLAKILAHAQLP</sequence>
<accession>M5FNR3</accession>
<dbReference type="InterPro" id="IPR016024">
    <property type="entry name" value="ARM-type_fold"/>
</dbReference>
<dbReference type="GO" id="GO:0003723">
    <property type="term" value="F:RNA binding"/>
    <property type="evidence" value="ECO:0007669"/>
    <property type="project" value="UniProtKB-UniRule"/>
</dbReference>
<keyword evidence="3 4" id="KW-0648">Protein biosynthesis</keyword>
<dbReference type="InterPro" id="IPR009374">
    <property type="entry name" value="eIF3k"/>
</dbReference>
<dbReference type="PANTHER" id="PTHR13022">
    <property type="entry name" value="EUKARYOTIC TRANSLATION INITIATION FACTOR 3 SUBUNIT 11"/>
    <property type="match status" value="1"/>
</dbReference>
<dbReference type="GO" id="GO:0001732">
    <property type="term" value="P:formation of cytoplasmic translation initiation complex"/>
    <property type="evidence" value="ECO:0007669"/>
    <property type="project" value="UniProtKB-UniRule"/>
</dbReference>
<dbReference type="SUPFAM" id="SSF48371">
    <property type="entry name" value="ARM repeat"/>
    <property type="match status" value="1"/>
</dbReference>
<gene>
    <name evidence="6" type="ORF">DACRYDRAFT_24789</name>
</gene>
<comment type="similarity">
    <text evidence="4">Belongs to the eIF-3 subunit K family.</text>
</comment>
<comment type="subcellular location">
    <subcellularLocation>
        <location evidence="4">Cytoplasm</location>
    </subcellularLocation>
</comment>
<dbReference type="PROSITE" id="PS50250">
    <property type="entry name" value="PCI"/>
    <property type="match status" value="1"/>
</dbReference>
<dbReference type="Proteomes" id="UP000030653">
    <property type="component" value="Unassembled WGS sequence"/>
</dbReference>
<evidence type="ECO:0000256" key="2">
    <source>
        <dbReference type="ARBA" id="ARBA00022540"/>
    </source>
</evidence>
<dbReference type="InterPro" id="IPR016020">
    <property type="entry name" value="Transl_init_fac_sub12_N_euk"/>
</dbReference>
<dbReference type="GO" id="GO:0006446">
    <property type="term" value="P:regulation of translational initiation"/>
    <property type="evidence" value="ECO:0007669"/>
    <property type="project" value="InterPro"/>
</dbReference>
<dbReference type="InterPro" id="IPR033464">
    <property type="entry name" value="CSN8_PSD8_EIF3K"/>
</dbReference>
<dbReference type="GeneID" id="63688915"/>
<dbReference type="SUPFAM" id="SSF46785">
    <property type="entry name" value="Winged helix' DNA-binding domain"/>
    <property type="match status" value="1"/>
</dbReference>
<dbReference type="GO" id="GO:0043022">
    <property type="term" value="F:ribosome binding"/>
    <property type="evidence" value="ECO:0007669"/>
    <property type="project" value="InterPro"/>
</dbReference>
<dbReference type="GO" id="GO:0003743">
    <property type="term" value="F:translation initiation factor activity"/>
    <property type="evidence" value="ECO:0007669"/>
    <property type="project" value="UniProtKB-UniRule"/>
</dbReference>
<keyword evidence="2 4" id="KW-0396">Initiation factor</keyword>
<comment type="subunit">
    <text evidence="4">Component of the eukaryotic translation initiation factor 3 (eIF-3) complex.</text>
</comment>
<feature type="domain" description="PCI" evidence="5">
    <location>
        <begin position="46"/>
        <end position="220"/>
    </location>
</feature>
<dbReference type="InterPro" id="IPR000717">
    <property type="entry name" value="PCI_dom"/>
</dbReference>
<dbReference type="GO" id="GO:0033290">
    <property type="term" value="C:eukaryotic 48S preinitiation complex"/>
    <property type="evidence" value="ECO:0007669"/>
    <property type="project" value="UniProtKB-UniRule"/>
</dbReference>
<name>M5FNR3_DACPD</name>
<organism evidence="6 7">
    <name type="scientific">Dacryopinax primogenitus (strain DJM 731)</name>
    <name type="common">Brown rot fungus</name>
    <dbReference type="NCBI Taxonomy" id="1858805"/>
    <lineage>
        <taxon>Eukaryota</taxon>
        <taxon>Fungi</taxon>
        <taxon>Dikarya</taxon>
        <taxon>Basidiomycota</taxon>
        <taxon>Agaricomycotina</taxon>
        <taxon>Dacrymycetes</taxon>
        <taxon>Dacrymycetales</taxon>
        <taxon>Dacrymycetaceae</taxon>
        <taxon>Dacryopinax</taxon>
    </lineage>
</organism>
<evidence type="ECO:0000256" key="4">
    <source>
        <dbReference type="HAMAP-Rule" id="MF_03010"/>
    </source>
</evidence>
<dbReference type="STRING" id="1858805.M5FNR3"/>
<dbReference type="InterPro" id="IPR036388">
    <property type="entry name" value="WH-like_DNA-bd_sf"/>
</dbReference>
<protein>
    <recommendedName>
        <fullName evidence="4">Eukaryotic translation initiation factor 3 subunit K</fullName>
        <shortName evidence="4">eIF3k</shortName>
    </recommendedName>
    <alternativeName>
        <fullName evidence="4">eIF-3 p25</fullName>
    </alternativeName>
</protein>
<dbReference type="GO" id="GO:0016282">
    <property type="term" value="C:eukaryotic 43S preinitiation complex"/>
    <property type="evidence" value="ECO:0007669"/>
    <property type="project" value="UniProtKB-UniRule"/>
</dbReference>
<dbReference type="Gene3D" id="1.25.40.250">
    <property type="entry name" value="ARM repeat, domain 1"/>
    <property type="match status" value="1"/>
</dbReference>
<evidence type="ECO:0000313" key="6">
    <source>
        <dbReference type="EMBL" id="EJT97830.1"/>
    </source>
</evidence>
<keyword evidence="1 4" id="KW-0963">Cytoplasm</keyword>
<proteinExistence type="inferred from homology"/>
<evidence type="ECO:0000256" key="3">
    <source>
        <dbReference type="ARBA" id="ARBA00022917"/>
    </source>
</evidence>
<evidence type="ECO:0000313" key="7">
    <source>
        <dbReference type="Proteomes" id="UP000030653"/>
    </source>
</evidence>
<evidence type="ECO:0000256" key="1">
    <source>
        <dbReference type="ARBA" id="ARBA00022490"/>
    </source>
</evidence>
<dbReference type="OrthoDB" id="337745at2759"/>
<dbReference type="Pfam" id="PF10075">
    <property type="entry name" value="CSN8_PSD8_EIF3K"/>
    <property type="match status" value="1"/>
</dbReference>
<dbReference type="GO" id="GO:0005852">
    <property type="term" value="C:eukaryotic translation initiation factor 3 complex"/>
    <property type="evidence" value="ECO:0007669"/>
    <property type="project" value="UniProtKB-UniRule"/>
</dbReference>